<evidence type="ECO:0000313" key="2">
    <source>
        <dbReference type="Proteomes" id="UP000184164"/>
    </source>
</evidence>
<organism evidence="1 2">
    <name type="scientific">Mariniphaga anaerophila</name>
    <dbReference type="NCBI Taxonomy" id="1484053"/>
    <lineage>
        <taxon>Bacteria</taxon>
        <taxon>Pseudomonadati</taxon>
        <taxon>Bacteroidota</taxon>
        <taxon>Bacteroidia</taxon>
        <taxon>Marinilabiliales</taxon>
        <taxon>Prolixibacteraceae</taxon>
        <taxon>Mariniphaga</taxon>
    </lineage>
</organism>
<dbReference type="AlphaFoldDB" id="A0A1M4WMB0"/>
<proteinExistence type="predicted"/>
<protein>
    <submittedName>
        <fullName evidence="1">Uncharacterized protein</fullName>
    </submittedName>
</protein>
<gene>
    <name evidence="1" type="ORF">SAMN05444274_102494</name>
</gene>
<dbReference type="EMBL" id="FQUM01000002">
    <property type="protein sequence ID" value="SHE82441.1"/>
    <property type="molecule type" value="Genomic_DNA"/>
</dbReference>
<sequence length="78" mass="8663">MNRSEQKSTSKGYKNKELQTESAQLFSTINHLLTSYSHVKSTNSQFALISLNTISFVIKHLAHLVKCFSGCSVTNQVG</sequence>
<reference evidence="2" key="1">
    <citation type="submission" date="2016-11" db="EMBL/GenBank/DDBJ databases">
        <authorList>
            <person name="Varghese N."/>
            <person name="Submissions S."/>
        </authorList>
    </citation>
    <scope>NUCLEOTIDE SEQUENCE [LARGE SCALE GENOMIC DNA]</scope>
    <source>
        <strain evidence="2">DSM 26910</strain>
    </source>
</reference>
<keyword evidence="2" id="KW-1185">Reference proteome</keyword>
<accession>A0A1M4WMB0</accession>
<name>A0A1M4WMB0_9BACT</name>
<dbReference type="Proteomes" id="UP000184164">
    <property type="component" value="Unassembled WGS sequence"/>
</dbReference>
<evidence type="ECO:0000313" key="1">
    <source>
        <dbReference type="EMBL" id="SHE82441.1"/>
    </source>
</evidence>